<proteinExistence type="predicted"/>
<reference evidence="2" key="1">
    <citation type="submission" date="2021-02" db="EMBL/GenBank/DDBJ databases">
        <authorList>
            <person name="Nowell W R."/>
        </authorList>
    </citation>
    <scope>NUCLEOTIDE SEQUENCE</scope>
</reference>
<feature type="compositionally biased region" description="Low complexity" evidence="1">
    <location>
        <begin position="151"/>
        <end position="193"/>
    </location>
</feature>
<feature type="region of interest" description="Disordered" evidence="1">
    <location>
        <begin position="149"/>
        <end position="201"/>
    </location>
</feature>
<dbReference type="AlphaFoldDB" id="A0A814WFN3"/>
<evidence type="ECO:0000256" key="1">
    <source>
        <dbReference type="SAM" id="MobiDB-lite"/>
    </source>
</evidence>
<comment type="caution">
    <text evidence="2">The sequence shown here is derived from an EMBL/GenBank/DDBJ whole genome shotgun (WGS) entry which is preliminary data.</text>
</comment>
<dbReference type="EMBL" id="CAJNOU010001415">
    <property type="protein sequence ID" value="CAF1200788.1"/>
    <property type="molecule type" value="Genomic_DNA"/>
</dbReference>
<dbReference type="Proteomes" id="UP000663889">
    <property type="component" value="Unassembled WGS sequence"/>
</dbReference>
<accession>A0A814WFN3</accession>
<protein>
    <submittedName>
        <fullName evidence="2">Uncharacterized protein</fullName>
    </submittedName>
</protein>
<evidence type="ECO:0000313" key="3">
    <source>
        <dbReference type="Proteomes" id="UP000663889"/>
    </source>
</evidence>
<evidence type="ECO:0000313" key="2">
    <source>
        <dbReference type="EMBL" id="CAF1200788.1"/>
    </source>
</evidence>
<gene>
    <name evidence="2" type="ORF">SEV965_LOCUS21131</name>
</gene>
<name>A0A814WFN3_9BILA</name>
<sequence length="354" mass="39760">MKYYKNHPPPKRSKLSTIEPNTNVEACEQLVIERPQTEECENETVIISCDKRPLVSPSNIIRELPQLQSTNTLFPNSSRRATISLIPPTSTRLVDVSTINTTPVPNKLPLTTTSTNTFLYHDGRMLLTSVPAQPVVAVHKALLPRAAKKMSNSIPATPNNTTSTATSKNTTSTATSNSTTSAATSNNTTSTTTKQESNHTFNAYDKDIHRLRSIVKPKGKASQNISITGINVLLRSTHKLRRQMLLEKKDAELSLKAFQHQEIFHQEALIYEYSLIKNKLFSYEKLEHEARTLVDIYIRKYSISNEHFNGLSDFHPQIGVLMVPSANSVSIGLRRMYIVLFFKIETLNNLIKLN</sequence>
<organism evidence="2 3">
    <name type="scientific">Rotaria sordida</name>
    <dbReference type="NCBI Taxonomy" id="392033"/>
    <lineage>
        <taxon>Eukaryota</taxon>
        <taxon>Metazoa</taxon>
        <taxon>Spiralia</taxon>
        <taxon>Gnathifera</taxon>
        <taxon>Rotifera</taxon>
        <taxon>Eurotatoria</taxon>
        <taxon>Bdelloidea</taxon>
        <taxon>Philodinida</taxon>
        <taxon>Philodinidae</taxon>
        <taxon>Rotaria</taxon>
    </lineage>
</organism>